<keyword evidence="3" id="KW-1185">Reference proteome</keyword>
<dbReference type="GO" id="GO:0016791">
    <property type="term" value="F:phosphatase activity"/>
    <property type="evidence" value="ECO:0007669"/>
    <property type="project" value="TreeGrafter"/>
</dbReference>
<organism evidence="2 3">
    <name type="scientific">Salmonella phage phagemcphageface</name>
    <dbReference type="NCBI Taxonomy" id="2713311"/>
    <lineage>
        <taxon>Viruses</taxon>
        <taxon>Duplodnaviria</taxon>
        <taxon>Heunggongvirae</taxon>
        <taxon>Uroviricota</taxon>
        <taxon>Caudoviricetes</taxon>
        <taxon>Demerecviridae</taxon>
        <taxon>Markadamsvirinae</taxon>
        <taxon>Epseptimavirus</taxon>
        <taxon>Epseptimavirus phagemcphageface</taxon>
    </lineage>
</organism>
<proteinExistence type="predicted"/>
<dbReference type="Proteomes" id="UP000500951">
    <property type="component" value="Segment"/>
</dbReference>
<dbReference type="RefSeq" id="YP_011712411.1">
    <property type="nucleotide sequence ID" value="NC_102109.1"/>
</dbReference>
<dbReference type="Gene3D" id="3.60.21.10">
    <property type="match status" value="1"/>
</dbReference>
<evidence type="ECO:0000313" key="2">
    <source>
        <dbReference type="EMBL" id="QIN99221.1"/>
    </source>
</evidence>
<dbReference type="InterPro" id="IPR004843">
    <property type="entry name" value="Calcineurin-like_PHP"/>
</dbReference>
<protein>
    <submittedName>
        <fullName evidence="2">Putative serine/threonine protein phosphatase 2</fullName>
    </submittedName>
</protein>
<dbReference type="InterPro" id="IPR029052">
    <property type="entry name" value="Metallo-depent_PP-like"/>
</dbReference>
<dbReference type="GeneID" id="300442431"/>
<accession>A0A6G8RCU7</accession>
<sequence>MKKEFNVHETLVVPDTANLFFVGDIHGCHDMLEDALKLAGYKDRRDYVICVGDLIDRGKQNLQVLAKFLYNPRFRSVRGNHDQFMIGGDYANWMYNGGSWAMNDMDTDTIKGIAADMDEKLPVFLTVLHRGKKYGVVHGGIPFQYKDAGFDVHIPNWDDIIAYIADSANHTGDNPEYHVEPYLWDRDVIQEIGFNLARQGADHPYFQRYASFKDQLVIDIPPVVGVDFVFHGHTGVPYPILYQNRVYLDTGGVFNGKLTVAQVNDEAGKILTFTTDKNDSCGVQRIL</sequence>
<name>A0A6G8RCU7_9CAUD</name>
<dbReference type="InterPro" id="IPR050126">
    <property type="entry name" value="Ap4A_hydrolase"/>
</dbReference>
<reference evidence="3" key="1">
    <citation type="submission" date="2020-02" db="EMBL/GenBank/DDBJ databases">
        <authorList>
            <person name="Olsen N.S."/>
            <person name="Forero-Junco L."/>
            <person name="Kot W."/>
            <person name="Hansen L.H."/>
        </authorList>
    </citation>
    <scope>NUCLEOTIDE SEQUENCE [LARGE SCALE GENOMIC DNA]</scope>
</reference>
<feature type="domain" description="Calcineurin-like phosphoesterase" evidence="1">
    <location>
        <begin position="20"/>
        <end position="236"/>
    </location>
</feature>
<evidence type="ECO:0000259" key="1">
    <source>
        <dbReference type="Pfam" id="PF00149"/>
    </source>
</evidence>
<evidence type="ECO:0000313" key="3">
    <source>
        <dbReference type="Proteomes" id="UP000500951"/>
    </source>
</evidence>
<dbReference type="PANTHER" id="PTHR42850:SF4">
    <property type="entry name" value="ZINC-DEPENDENT ENDOPOLYPHOSPHATASE"/>
    <property type="match status" value="1"/>
</dbReference>
<dbReference type="Pfam" id="PF00149">
    <property type="entry name" value="Metallophos"/>
    <property type="match status" value="1"/>
</dbReference>
<dbReference type="SUPFAM" id="SSF56300">
    <property type="entry name" value="Metallo-dependent phosphatases"/>
    <property type="match status" value="1"/>
</dbReference>
<dbReference type="EMBL" id="MT074447">
    <property type="protein sequence ID" value="QIN99221.1"/>
    <property type="molecule type" value="Genomic_DNA"/>
</dbReference>
<gene>
    <name evidence="2" type="ORF">phagemcphageface_129</name>
</gene>
<dbReference type="PANTHER" id="PTHR42850">
    <property type="entry name" value="METALLOPHOSPHOESTERASE"/>
    <property type="match status" value="1"/>
</dbReference>